<evidence type="ECO:0000256" key="2">
    <source>
        <dbReference type="ARBA" id="ARBA00005189"/>
    </source>
</evidence>
<evidence type="ECO:0000313" key="12">
    <source>
        <dbReference type="EMBL" id="KAG8086362.1"/>
    </source>
</evidence>
<dbReference type="PANTHER" id="PTHR15362">
    <property type="entry name" value="PHOSPHATIDYLINOSITOL SYNTHASE"/>
    <property type="match status" value="1"/>
</dbReference>
<feature type="transmembrane region" description="Helical" evidence="10">
    <location>
        <begin position="504"/>
        <end position="524"/>
    </location>
</feature>
<evidence type="ECO:0000256" key="1">
    <source>
        <dbReference type="ARBA" id="ARBA00004477"/>
    </source>
</evidence>
<comment type="pathway">
    <text evidence="10">Phospholipid metabolism; phosphatidylethanolamine biosynthesis; phosphatidylethanolamine from CDP-diacylglycerol: step 1/2.</text>
</comment>
<dbReference type="InterPro" id="IPR004277">
    <property type="entry name" value="PSS"/>
</dbReference>
<reference evidence="12" key="1">
    <citation type="journal article" date="2021" name="bioRxiv">
        <title>Whole Genome Assembly and Annotation of Northern Wild Rice, Zizania palustris L., Supports a Whole Genome Duplication in the Zizania Genus.</title>
        <authorList>
            <person name="Haas M."/>
            <person name="Kono T."/>
            <person name="Macchietto M."/>
            <person name="Millas R."/>
            <person name="McGilp L."/>
            <person name="Shao M."/>
            <person name="Duquette J."/>
            <person name="Hirsch C.N."/>
            <person name="Kimball J."/>
        </authorList>
    </citation>
    <scope>NUCLEOTIDE SEQUENCE</scope>
    <source>
        <tissue evidence="12">Fresh leaf tissue</tissue>
    </source>
</reference>
<dbReference type="GO" id="GO:0106245">
    <property type="term" value="F:L-serine-phosphatidylethanolamine phosphatidyltransferase activity"/>
    <property type="evidence" value="ECO:0007669"/>
    <property type="project" value="InterPro"/>
</dbReference>
<feature type="compositionally biased region" description="Basic and acidic residues" evidence="11">
    <location>
        <begin position="117"/>
        <end position="129"/>
    </location>
</feature>
<proteinExistence type="inferred from homology"/>
<name>A0A8J5WBT4_ZIZPA</name>
<dbReference type="GO" id="GO:0003882">
    <property type="term" value="F:CDP-diacylglycerol-serine O-phosphatidyltransferase activity"/>
    <property type="evidence" value="ECO:0007669"/>
    <property type="project" value="UniProtKB-UniRule"/>
</dbReference>
<keyword evidence="7 10" id="KW-0443">Lipid metabolism</keyword>
<sequence>MYTPIDRHNDETATLRLPCLLLPRPASSSSSGLRSPIDRRPAGRNFNLWRQFLTAESVPARPTRFLLGPETVPYRVCLGRFGVLPPTGVGCGSFSCQISQSAPPVLRLPCRAGSMEAKQRARHGDERRPPAAADGGGEEYDPWTAWFYKPHTISVLLVGACLLIWASGALDPEAASSQSSATSIKRGVWSMIAVFLAYCTLQAPSTILIRPHPAVWRLVHGLAVVYLVALTFLLFQNRDDARQFMKHIYPDLGVELPERSYGADCRLYVPENHKNKFINIYETLFDEFVVAHVLGWWGKAVMIRNQLLLWVLSVGFELMELTFRHMLPNFNECWWDSIILDILICNWFGIWAGMHTVRYFDGKTYEWVGLSRQPSIMGKVKRSLSQFTPAQWDKDQWYPFMGPLRFVQVLFLCVVFMTVELNTFFLKFCLWIPPRNPLVVYRLILWWLIAIPTIREYNSYLQDSKPVKKVGAFCWLSLAICIVELLICMKFGHGLFHDPMPTWLIIFWSSVGVTLVVFLLAWSWRNHLKYWRKRL</sequence>
<dbReference type="EC" id="2.7.8.8" evidence="10"/>
<organism evidence="12 13">
    <name type="scientific">Zizania palustris</name>
    <name type="common">Northern wild rice</name>
    <dbReference type="NCBI Taxonomy" id="103762"/>
    <lineage>
        <taxon>Eukaryota</taxon>
        <taxon>Viridiplantae</taxon>
        <taxon>Streptophyta</taxon>
        <taxon>Embryophyta</taxon>
        <taxon>Tracheophyta</taxon>
        <taxon>Spermatophyta</taxon>
        <taxon>Magnoliopsida</taxon>
        <taxon>Liliopsida</taxon>
        <taxon>Poales</taxon>
        <taxon>Poaceae</taxon>
        <taxon>BOP clade</taxon>
        <taxon>Oryzoideae</taxon>
        <taxon>Oryzeae</taxon>
        <taxon>Zizaniinae</taxon>
        <taxon>Zizania</taxon>
    </lineage>
</organism>
<comment type="subcellular location">
    <subcellularLocation>
        <location evidence="1 10">Endoplasmic reticulum membrane</location>
        <topology evidence="1 10">Multi-pass membrane protein</topology>
    </subcellularLocation>
</comment>
<keyword evidence="6 10" id="KW-1133">Transmembrane helix</keyword>
<feature type="transmembrane region" description="Helical" evidence="10">
    <location>
        <begin position="187"/>
        <end position="209"/>
    </location>
</feature>
<evidence type="ECO:0000313" key="13">
    <source>
        <dbReference type="Proteomes" id="UP000729402"/>
    </source>
</evidence>
<comment type="function">
    <text evidence="10">Catalyzes a base-exchange reaction in which the polar head group of phosphatidylethanolamine (PE) is replaced by L-serine.</text>
</comment>
<reference evidence="12" key="2">
    <citation type="submission" date="2021-02" db="EMBL/GenBank/DDBJ databases">
        <authorList>
            <person name="Kimball J.A."/>
            <person name="Haas M.W."/>
            <person name="Macchietto M."/>
            <person name="Kono T."/>
            <person name="Duquette J."/>
            <person name="Shao M."/>
        </authorList>
    </citation>
    <scope>NUCLEOTIDE SEQUENCE</scope>
    <source>
        <tissue evidence="12">Fresh leaf tissue</tissue>
    </source>
</reference>
<feature type="transmembrane region" description="Helical" evidence="10">
    <location>
        <begin position="338"/>
        <end position="357"/>
    </location>
</feature>
<dbReference type="PANTHER" id="PTHR15362:SF20">
    <property type="entry name" value="CDP-DIACYLGLYCEROL--SERINE O-PHOSPHATIDYLTRANSFERASE 3"/>
    <property type="match status" value="1"/>
</dbReference>
<evidence type="ECO:0000256" key="10">
    <source>
        <dbReference type="RuleBase" id="RU368094"/>
    </source>
</evidence>
<dbReference type="Pfam" id="PF03034">
    <property type="entry name" value="PSS"/>
    <property type="match status" value="1"/>
</dbReference>
<keyword evidence="4 10" id="KW-0812">Transmembrane</keyword>
<comment type="similarity">
    <text evidence="10">Belongs to the CDP-alcohol phosphatidyltransferase class-I family.</text>
</comment>
<evidence type="ECO:0000256" key="7">
    <source>
        <dbReference type="ARBA" id="ARBA00023098"/>
    </source>
</evidence>
<comment type="catalytic activity">
    <reaction evidence="10">
        <text>a CDP-1,2-diacyl-sn-glycerol + L-serine = a 1,2-diacyl-sn-glycero-3-phospho-L-serine + CMP + H(+)</text>
        <dbReference type="Rhea" id="RHEA:16913"/>
        <dbReference type="ChEBI" id="CHEBI:15378"/>
        <dbReference type="ChEBI" id="CHEBI:33384"/>
        <dbReference type="ChEBI" id="CHEBI:57262"/>
        <dbReference type="ChEBI" id="CHEBI:58332"/>
        <dbReference type="ChEBI" id="CHEBI:60377"/>
        <dbReference type="EC" id="2.7.8.8"/>
    </reaction>
</comment>
<dbReference type="OrthoDB" id="10265393at2759"/>
<keyword evidence="13" id="KW-1185">Reference proteome</keyword>
<dbReference type="GO" id="GO:0005789">
    <property type="term" value="C:endoplasmic reticulum membrane"/>
    <property type="evidence" value="ECO:0007669"/>
    <property type="project" value="UniProtKB-SubCell"/>
</dbReference>
<comment type="pathway">
    <text evidence="2">Lipid metabolism.</text>
</comment>
<comment type="caution">
    <text evidence="12">The sequence shown here is derived from an EMBL/GenBank/DDBJ whole genome shotgun (WGS) entry which is preliminary data.</text>
</comment>
<feature type="transmembrane region" description="Helical" evidence="10">
    <location>
        <begin position="215"/>
        <end position="235"/>
    </location>
</feature>
<dbReference type="EMBL" id="JAAALK010000082">
    <property type="protein sequence ID" value="KAG8086362.1"/>
    <property type="molecule type" value="Genomic_DNA"/>
</dbReference>
<keyword evidence="10" id="KW-0444">Lipid biosynthesis</keyword>
<dbReference type="GO" id="GO:0006646">
    <property type="term" value="P:phosphatidylethanolamine biosynthetic process"/>
    <property type="evidence" value="ECO:0007669"/>
    <property type="project" value="UniProtKB-UniPathway"/>
</dbReference>
<dbReference type="GO" id="GO:0006659">
    <property type="term" value="P:phosphatidylserine biosynthetic process"/>
    <property type="evidence" value="ECO:0007669"/>
    <property type="project" value="UniProtKB-UniRule"/>
</dbReference>
<evidence type="ECO:0000256" key="8">
    <source>
        <dbReference type="ARBA" id="ARBA00023136"/>
    </source>
</evidence>
<keyword evidence="3 10" id="KW-0808">Transferase</keyword>
<feature type="transmembrane region" description="Helical" evidence="10">
    <location>
        <begin position="409"/>
        <end position="433"/>
    </location>
</feature>
<keyword evidence="8 10" id="KW-0472">Membrane</keyword>
<keyword evidence="5 10" id="KW-0256">Endoplasmic reticulum</keyword>
<dbReference type="AlphaFoldDB" id="A0A8J5WBT4"/>
<evidence type="ECO:0000256" key="5">
    <source>
        <dbReference type="ARBA" id="ARBA00022824"/>
    </source>
</evidence>
<comment type="caution">
    <text evidence="10">Lacks conserved residue(s) required for the propagation of feature annotation.</text>
</comment>
<evidence type="ECO:0000256" key="9">
    <source>
        <dbReference type="ARBA" id="ARBA00023264"/>
    </source>
</evidence>
<gene>
    <name evidence="12" type="ORF">GUJ93_ZPchr0010g7337</name>
</gene>
<evidence type="ECO:0000256" key="11">
    <source>
        <dbReference type="SAM" id="MobiDB-lite"/>
    </source>
</evidence>
<dbReference type="UniPathway" id="UPA00558">
    <property type="reaction ID" value="UER00615"/>
</dbReference>
<protein>
    <recommendedName>
        <fullName evidence="10">CDP-diacylglycerol--serine O-phosphatidyltransferase</fullName>
        <ecNumber evidence="10">2.7.8.8</ecNumber>
    </recommendedName>
    <alternativeName>
        <fullName evidence="10">Phosphatidylserine synthase</fullName>
    </alternativeName>
</protein>
<accession>A0A8J5WBT4</accession>
<feature type="transmembrane region" description="Helical" evidence="10">
    <location>
        <begin position="470"/>
        <end position="492"/>
    </location>
</feature>
<feature type="region of interest" description="Disordered" evidence="11">
    <location>
        <begin position="117"/>
        <end position="136"/>
    </location>
</feature>
<keyword evidence="9 10" id="KW-1208">Phospholipid metabolism</keyword>
<keyword evidence="10" id="KW-0594">Phospholipid biosynthesis</keyword>
<evidence type="ECO:0000256" key="3">
    <source>
        <dbReference type="ARBA" id="ARBA00022679"/>
    </source>
</evidence>
<dbReference type="Proteomes" id="UP000729402">
    <property type="component" value="Unassembled WGS sequence"/>
</dbReference>
<evidence type="ECO:0000256" key="4">
    <source>
        <dbReference type="ARBA" id="ARBA00022692"/>
    </source>
</evidence>
<evidence type="ECO:0000256" key="6">
    <source>
        <dbReference type="ARBA" id="ARBA00022989"/>
    </source>
</evidence>